<protein>
    <submittedName>
        <fullName evidence="1">Uncharacterized protein</fullName>
    </submittedName>
</protein>
<evidence type="ECO:0000313" key="1">
    <source>
        <dbReference type="EMBL" id="MED6152617.1"/>
    </source>
</evidence>
<sequence length="103" mass="11714">MECFITWQLEPKNSGLFGRKPILNSYLNETNELKNLLEDKQGLSLEKWIKEAFGARNGLSEQETEFQSLAVQSTMPKRGTWRLSVHALGQNADIPRLGMEAYA</sequence>
<dbReference type="Proteomes" id="UP001341840">
    <property type="component" value="Unassembled WGS sequence"/>
</dbReference>
<gene>
    <name evidence="1" type="ORF">PIB30_093703</name>
</gene>
<accession>A0ABU6TUP5</accession>
<dbReference type="EMBL" id="JASCZI010092640">
    <property type="protein sequence ID" value="MED6152617.1"/>
    <property type="molecule type" value="Genomic_DNA"/>
</dbReference>
<keyword evidence="2" id="KW-1185">Reference proteome</keyword>
<proteinExistence type="predicted"/>
<organism evidence="1 2">
    <name type="scientific">Stylosanthes scabra</name>
    <dbReference type="NCBI Taxonomy" id="79078"/>
    <lineage>
        <taxon>Eukaryota</taxon>
        <taxon>Viridiplantae</taxon>
        <taxon>Streptophyta</taxon>
        <taxon>Embryophyta</taxon>
        <taxon>Tracheophyta</taxon>
        <taxon>Spermatophyta</taxon>
        <taxon>Magnoliopsida</taxon>
        <taxon>eudicotyledons</taxon>
        <taxon>Gunneridae</taxon>
        <taxon>Pentapetalae</taxon>
        <taxon>rosids</taxon>
        <taxon>fabids</taxon>
        <taxon>Fabales</taxon>
        <taxon>Fabaceae</taxon>
        <taxon>Papilionoideae</taxon>
        <taxon>50 kb inversion clade</taxon>
        <taxon>dalbergioids sensu lato</taxon>
        <taxon>Dalbergieae</taxon>
        <taxon>Pterocarpus clade</taxon>
        <taxon>Stylosanthes</taxon>
    </lineage>
</organism>
<name>A0ABU6TUP5_9FABA</name>
<evidence type="ECO:0000313" key="2">
    <source>
        <dbReference type="Proteomes" id="UP001341840"/>
    </source>
</evidence>
<reference evidence="1 2" key="1">
    <citation type="journal article" date="2023" name="Plants (Basel)">
        <title>Bridging the Gap: Combining Genomics and Transcriptomics Approaches to Understand Stylosanthes scabra, an Orphan Legume from the Brazilian Caatinga.</title>
        <authorList>
            <person name="Ferreira-Neto J.R.C."/>
            <person name="da Silva M.D."/>
            <person name="Binneck E."/>
            <person name="de Melo N.F."/>
            <person name="da Silva R.H."/>
            <person name="de Melo A.L.T.M."/>
            <person name="Pandolfi V."/>
            <person name="Bustamante F.O."/>
            <person name="Brasileiro-Vidal A.C."/>
            <person name="Benko-Iseppon A.M."/>
        </authorList>
    </citation>
    <scope>NUCLEOTIDE SEQUENCE [LARGE SCALE GENOMIC DNA]</scope>
    <source>
        <tissue evidence="1">Leaves</tissue>
    </source>
</reference>
<comment type="caution">
    <text evidence="1">The sequence shown here is derived from an EMBL/GenBank/DDBJ whole genome shotgun (WGS) entry which is preliminary data.</text>
</comment>